<dbReference type="Gene3D" id="3.40.50.300">
    <property type="entry name" value="P-loop containing nucleotide triphosphate hydrolases"/>
    <property type="match status" value="1"/>
</dbReference>
<dbReference type="InterPro" id="IPR029063">
    <property type="entry name" value="SAM-dependent_MTases_sf"/>
</dbReference>
<evidence type="ECO:0000259" key="5">
    <source>
        <dbReference type="PROSITE" id="PS51387"/>
    </source>
</evidence>
<dbReference type="EMBL" id="ML979133">
    <property type="protein sequence ID" value="KAF1918594.1"/>
    <property type="molecule type" value="Genomic_DNA"/>
</dbReference>
<dbReference type="Gene3D" id="3.40.462.20">
    <property type="match status" value="1"/>
</dbReference>
<dbReference type="OrthoDB" id="363185at2759"/>
<dbReference type="GO" id="GO:0004631">
    <property type="term" value="F:phosphomevalonate kinase activity"/>
    <property type="evidence" value="ECO:0007669"/>
    <property type="project" value="InterPro"/>
</dbReference>
<evidence type="ECO:0000313" key="6">
    <source>
        <dbReference type="EMBL" id="KAF1918594.1"/>
    </source>
</evidence>
<dbReference type="AlphaFoldDB" id="A0A6A5QVJ5"/>
<keyword evidence="3" id="KW-0274">FAD</keyword>
<feature type="domain" description="FAD-binding PCMH-type" evidence="5">
    <location>
        <begin position="305"/>
        <end position="497"/>
    </location>
</feature>
<dbReference type="GO" id="GO:0005737">
    <property type="term" value="C:cytoplasm"/>
    <property type="evidence" value="ECO:0007669"/>
    <property type="project" value="InterPro"/>
</dbReference>
<dbReference type="PROSITE" id="PS51387">
    <property type="entry name" value="FAD_PCMH"/>
    <property type="match status" value="1"/>
</dbReference>
<evidence type="ECO:0000256" key="3">
    <source>
        <dbReference type="ARBA" id="ARBA00022827"/>
    </source>
</evidence>
<dbReference type="PANTHER" id="PTHR42973:SF25">
    <property type="entry name" value="PHOSPHOMEVALONATE KINASE"/>
    <property type="match status" value="1"/>
</dbReference>
<dbReference type="InterPro" id="IPR016169">
    <property type="entry name" value="FAD-bd_PCMH_sub2"/>
</dbReference>
<dbReference type="InterPro" id="IPR027417">
    <property type="entry name" value="P-loop_NTPase"/>
</dbReference>
<dbReference type="Gene3D" id="3.40.50.150">
    <property type="entry name" value="Vaccinia Virus protein VP39"/>
    <property type="match status" value="1"/>
</dbReference>
<evidence type="ECO:0000313" key="7">
    <source>
        <dbReference type="Proteomes" id="UP000800096"/>
    </source>
</evidence>
<gene>
    <name evidence="6" type="ORF">BDU57DRAFT_426903</name>
</gene>
<sequence>MSTLDFLKWALRRDYPDMNTQMQKLPMSDADYSAGFATITEGECSATHQEHIVLQLSDLLNHSFNGRPTVSILEVGPGPRSVLGQLPYDFRRKIRQYTALEPNHIFAAHLQDWLQSTTENPLPCLESRADILCRSFDLGRKSSLHTHTDETAHKYDIVLFCHSMYGMKPKRSYIEQALSMLNSKGDEMVIVIHRNNSLELNGLVTHRTISLPSGTVKVRNNDASLDTFALFIAGCGAGVDDATRIKWRTTCRVLGGREKDHPGHLVFDTPDSLMAFNHHATALPRLLAKVPAAPDNSTIKNHQARYHRPAGIVRPTSPKHIQECVQWAIECKVSLTIVAGSHSGQCIWPNVVAVDMSAFNQVQVVACDDQNAIGDMNPCMLVVAEAGCTTESIVRKTLEDGRTVPLGARPSVGGGLPLQGGIGHLTRSHSLACDSIVGGVIVSPDDGKILCVGTVPKEHQPIGCHRPGNENDILWALKGAGTNMGIVLSVVFKTCAAPTFAVRNWVLPLSSNEVATNHLWEFDNAARSIEKNCSADAYLYWENGHLSLGVTTFEAPKNNLSSSPPISNRLEKAFGHAQTAEIMDGIQVFGAEMYMSGMHGGHGGGKTSSFKRCIFLKGIGNPAIAARLVSAVESRPSPMCYLHLLHGGGVVSGVEPDATAFGCRDWEFACVITGVWSRTLTGGVEERSAIKWVYEVANDLLPISSGAYGADLGPDPRDVDLAKRAFGSNGDRLARLKAAMDPHDVLVYTCPLPKQHNAPRLIVLVTGKCWAGKDYCGKIWQAEFTKSPDKGLTAKVVSISDATKREYAAHTGADLDRLLGDREYKERHRQALMTF</sequence>
<reference evidence="6" key="1">
    <citation type="journal article" date="2020" name="Stud. Mycol.">
        <title>101 Dothideomycetes genomes: a test case for predicting lifestyles and emergence of pathogens.</title>
        <authorList>
            <person name="Haridas S."/>
            <person name="Albert R."/>
            <person name="Binder M."/>
            <person name="Bloem J."/>
            <person name="Labutti K."/>
            <person name="Salamov A."/>
            <person name="Andreopoulos B."/>
            <person name="Baker S."/>
            <person name="Barry K."/>
            <person name="Bills G."/>
            <person name="Bluhm B."/>
            <person name="Cannon C."/>
            <person name="Castanera R."/>
            <person name="Culley D."/>
            <person name="Daum C."/>
            <person name="Ezra D."/>
            <person name="Gonzalez J."/>
            <person name="Henrissat B."/>
            <person name="Kuo A."/>
            <person name="Liang C."/>
            <person name="Lipzen A."/>
            <person name="Lutzoni F."/>
            <person name="Magnuson J."/>
            <person name="Mondo S."/>
            <person name="Nolan M."/>
            <person name="Ohm R."/>
            <person name="Pangilinan J."/>
            <person name="Park H.-J."/>
            <person name="Ramirez L."/>
            <person name="Alfaro M."/>
            <person name="Sun H."/>
            <person name="Tritt A."/>
            <person name="Yoshinaga Y."/>
            <person name="Zwiers L.-H."/>
            <person name="Turgeon B."/>
            <person name="Goodwin S."/>
            <person name="Spatafora J."/>
            <person name="Crous P."/>
            <person name="Grigoriev I."/>
        </authorList>
    </citation>
    <scope>NUCLEOTIDE SEQUENCE</scope>
    <source>
        <strain evidence="6">HMLAC05119</strain>
    </source>
</reference>
<dbReference type="UniPathway" id="UPA00057">
    <property type="reaction ID" value="UER00099"/>
</dbReference>
<dbReference type="Proteomes" id="UP000800096">
    <property type="component" value="Unassembled WGS sequence"/>
</dbReference>
<dbReference type="InterPro" id="IPR036318">
    <property type="entry name" value="FAD-bd_PCMH-like_sf"/>
</dbReference>
<accession>A0A6A5QVJ5</accession>
<dbReference type="GO" id="GO:0006695">
    <property type="term" value="P:cholesterol biosynthetic process"/>
    <property type="evidence" value="ECO:0007669"/>
    <property type="project" value="InterPro"/>
</dbReference>
<dbReference type="InterPro" id="IPR005919">
    <property type="entry name" value="Pmev_kin_anim"/>
</dbReference>
<dbReference type="GO" id="GO:0071949">
    <property type="term" value="F:FAD binding"/>
    <property type="evidence" value="ECO:0007669"/>
    <property type="project" value="InterPro"/>
</dbReference>
<dbReference type="InterPro" id="IPR006094">
    <property type="entry name" value="Oxid_FAD_bind_N"/>
</dbReference>
<keyword evidence="2" id="KW-0285">Flavoprotein</keyword>
<dbReference type="SUPFAM" id="SSF56176">
    <property type="entry name" value="FAD-binding/transporter-associated domain-like"/>
    <property type="match status" value="1"/>
</dbReference>
<dbReference type="InterPro" id="IPR016166">
    <property type="entry name" value="FAD-bd_PCMH"/>
</dbReference>
<keyword evidence="4" id="KW-0560">Oxidoreductase</keyword>
<keyword evidence="7" id="KW-1185">Reference proteome</keyword>
<protein>
    <submittedName>
        <fullName evidence="6">FAD binding domain-containing protein</fullName>
    </submittedName>
</protein>
<dbReference type="PANTHER" id="PTHR42973">
    <property type="entry name" value="BINDING OXIDOREDUCTASE, PUTATIVE (AFU_ORTHOLOGUE AFUA_1G17690)-RELATED"/>
    <property type="match status" value="1"/>
</dbReference>
<dbReference type="GO" id="GO:0019287">
    <property type="term" value="P:isopentenyl diphosphate biosynthetic process, mevalonate pathway"/>
    <property type="evidence" value="ECO:0007669"/>
    <property type="project" value="UniProtKB-UniPathway"/>
</dbReference>
<dbReference type="GO" id="GO:0016491">
    <property type="term" value="F:oxidoreductase activity"/>
    <property type="evidence" value="ECO:0007669"/>
    <property type="project" value="UniProtKB-KW"/>
</dbReference>
<evidence type="ECO:0000256" key="4">
    <source>
        <dbReference type="ARBA" id="ARBA00023002"/>
    </source>
</evidence>
<dbReference type="Pfam" id="PF04275">
    <property type="entry name" value="P-mevalo_kinase"/>
    <property type="match status" value="1"/>
</dbReference>
<dbReference type="Pfam" id="PF01565">
    <property type="entry name" value="FAD_binding_4"/>
    <property type="match status" value="1"/>
</dbReference>
<dbReference type="InterPro" id="IPR050416">
    <property type="entry name" value="FAD-linked_Oxidoreductase"/>
</dbReference>
<dbReference type="Gene3D" id="3.30.465.10">
    <property type="match status" value="1"/>
</dbReference>
<name>A0A6A5QVJ5_AMPQU</name>
<proteinExistence type="inferred from homology"/>
<evidence type="ECO:0000256" key="2">
    <source>
        <dbReference type="ARBA" id="ARBA00022630"/>
    </source>
</evidence>
<evidence type="ECO:0000256" key="1">
    <source>
        <dbReference type="ARBA" id="ARBA00005466"/>
    </source>
</evidence>
<organism evidence="6 7">
    <name type="scientific">Ampelomyces quisqualis</name>
    <name type="common">Powdery mildew agent</name>
    <dbReference type="NCBI Taxonomy" id="50730"/>
    <lineage>
        <taxon>Eukaryota</taxon>
        <taxon>Fungi</taxon>
        <taxon>Dikarya</taxon>
        <taxon>Ascomycota</taxon>
        <taxon>Pezizomycotina</taxon>
        <taxon>Dothideomycetes</taxon>
        <taxon>Pleosporomycetidae</taxon>
        <taxon>Pleosporales</taxon>
        <taxon>Pleosporineae</taxon>
        <taxon>Phaeosphaeriaceae</taxon>
        <taxon>Ampelomyces</taxon>
    </lineage>
</organism>
<comment type="similarity">
    <text evidence="1">Belongs to the oxygen-dependent FAD-linked oxidoreductase family.</text>
</comment>
<feature type="non-terminal residue" evidence="6">
    <location>
        <position position="835"/>
    </location>
</feature>